<dbReference type="OrthoDB" id="1678364at2"/>
<organism evidence="1 2">
    <name type="scientific">Pseudoalteromonas denitrificans DSM 6059</name>
    <dbReference type="NCBI Taxonomy" id="1123010"/>
    <lineage>
        <taxon>Bacteria</taxon>
        <taxon>Pseudomonadati</taxon>
        <taxon>Pseudomonadota</taxon>
        <taxon>Gammaproteobacteria</taxon>
        <taxon>Alteromonadales</taxon>
        <taxon>Pseudoalteromonadaceae</taxon>
        <taxon>Pseudoalteromonas</taxon>
    </lineage>
</organism>
<name>A0A1I1P379_9GAMM</name>
<reference evidence="1 2" key="1">
    <citation type="submission" date="2016-10" db="EMBL/GenBank/DDBJ databases">
        <authorList>
            <person name="de Groot N.N."/>
        </authorList>
    </citation>
    <scope>NUCLEOTIDE SEQUENCE [LARGE SCALE GENOMIC DNA]</scope>
    <source>
        <strain evidence="1 2">DSM 6059</strain>
    </source>
</reference>
<keyword evidence="2" id="KW-1185">Reference proteome</keyword>
<dbReference type="STRING" id="1123010.SAMN02745724_03288"/>
<accession>A0A1I1P379</accession>
<dbReference type="Proteomes" id="UP000198862">
    <property type="component" value="Unassembled WGS sequence"/>
</dbReference>
<dbReference type="RefSeq" id="WP_091986719.1">
    <property type="nucleotide sequence ID" value="NZ_FOLO01000029.1"/>
</dbReference>
<protein>
    <submittedName>
        <fullName evidence="1">Uncharacterized protein</fullName>
    </submittedName>
</protein>
<evidence type="ECO:0000313" key="1">
    <source>
        <dbReference type="EMBL" id="SFD04404.1"/>
    </source>
</evidence>
<proteinExistence type="predicted"/>
<evidence type="ECO:0000313" key="2">
    <source>
        <dbReference type="Proteomes" id="UP000198862"/>
    </source>
</evidence>
<dbReference type="AlphaFoldDB" id="A0A1I1P379"/>
<gene>
    <name evidence="1" type="ORF">SAMN02745724_03288</name>
</gene>
<dbReference type="EMBL" id="FOLO01000029">
    <property type="protein sequence ID" value="SFD04404.1"/>
    <property type="molecule type" value="Genomic_DNA"/>
</dbReference>
<sequence length="77" mass="8886">MKREIYTGEIKYMPFEGGFYGIITESNLKLLPIKLLSQYKQDGAIVAFSGRYIKDIKTIQQWGSPFLIEEIKLLSPK</sequence>